<dbReference type="InterPro" id="IPR029510">
    <property type="entry name" value="Ald_DH_CS_GLU"/>
</dbReference>
<dbReference type="InterPro" id="IPR015590">
    <property type="entry name" value="Aldehyde_DH_dom"/>
</dbReference>
<proteinExistence type="inferred from homology"/>
<accession>A0A931FEQ8</accession>
<dbReference type="Gene3D" id="3.40.605.10">
    <property type="entry name" value="Aldehyde Dehydrogenase, Chain A, domain 1"/>
    <property type="match status" value="1"/>
</dbReference>
<dbReference type="CDD" id="cd07112">
    <property type="entry name" value="ALDH_GABALDH-PuuC"/>
    <property type="match status" value="1"/>
</dbReference>
<comment type="caution">
    <text evidence="6">The sequence shown here is derived from an EMBL/GenBank/DDBJ whole genome shotgun (WGS) entry which is preliminary data.</text>
</comment>
<dbReference type="EMBL" id="JADPRT010000014">
    <property type="protein sequence ID" value="MBF9072047.1"/>
    <property type="molecule type" value="Genomic_DNA"/>
</dbReference>
<dbReference type="InterPro" id="IPR016160">
    <property type="entry name" value="Ald_DH_CS_CYS"/>
</dbReference>
<gene>
    <name evidence="6" type="ORF">I2501_28885</name>
</gene>
<dbReference type="FunFam" id="3.40.605.10:FF:000001">
    <property type="entry name" value="Aldehyde dehydrogenase 1"/>
    <property type="match status" value="1"/>
</dbReference>
<dbReference type="InterPro" id="IPR016161">
    <property type="entry name" value="Ald_DH/histidinol_DH"/>
</dbReference>
<reference evidence="6" key="1">
    <citation type="submission" date="2020-11" db="EMBL/GenBank/DDBJ databases">
        <title>Isolation and identification of active actinomycetes.</title>
        <authorList>
            <person name="Yu B."/>
        </authorList>
    </citation>
    <scope>NUCLEOTIDE SEQUENCE</scope>
    <source>
        <strain evidence="6">NEAU-YB345</strain>
    </source>
</reference>
<evidence type="ECO:0000313" key="7">
    <source>
        <dbReference type="Proteomes" id="UP000657385"/>
    </source>
</evidence>
<dbReference type="GO" id="GO:0016620">
    <property type="term" value="F:oxidoreductase activity, acting on the aldehyde or oxo group of donors, NAD or NADP as acceptor"/>
    <property type="evidence" value="ECO:0007669"/>
    <property type="project" value="InterPro"/>
</dbReference>
<dbReference type="Proteomes" id="UP000657385">
    <property type="component" value="Unassembled WGS sequence"/>
</dbReference>
<dbReference type="FunFam" id="3.40.309.10:FF:000012">
    <property type="entry name" value="Betaine aldehyde dehydrogenase"/>
    <property type="match status" value="1"/>
</dbReference>
<evidence type="ECO:0000256" key="3">
    <source>
        <dbReference type="PROSITE-ProRule" id="PRU10007"/>
    </source>
</evidence>
<dbReference type="AlphaFoldDB" id="A0A931FEQ8"/>
<keyword evidence="7" id="KW-1185">Reference proteome</keyword>
<dbReference type="SUPFAM" id="SSF53720">
    <property type="entry name" value="ALDH-like"/>
    <property type="match status" value="1"/>
</dbReference>
<organism evidence="6 7">
    <name type="scientific">Streptacidiphilus fuscans</name>
    <dbReference type="NCBI Taxonomy" id="2789292"/>
    <lineage>
        <taxon>Bacteria</taxon>
        <taxon>Bacillati</taxon>
        <taxon>Actinomycetota</taxon>
        <taxon>Actinomycetes</taxon>
        <taxon>Kitasatosporales</taxon>
        <taxon>Streptomycetaceae</taxon>
        <taxon>Streptacidiphilus</taxon>
    </lineage>
</organism>
<evidence type="ECO:0000256" key="4">
    <source>
        <dbReference type="RuleBase" id="RU003345"/>
    </source>
</evidence>
<dbReference type="InterPro" id="IPR016163">
    <property type="entry name" value="Ald_DH_C"/>
</dbReference>
<feature type="active site" evidence="3">
    <location>
        <position position="284"/>
    </location>
</feature>
<dbReference type="RefSeq" id="WP_196197209.1">
    <property type="nucleotide sequence ID" value="NZ_JADPRT010000014.1"/>
</dbReference>
<dbReference type="PROSITE" id="PS00070">
    <property type="entry name" value="ALDEHYDE_DEHYDR_CYS"/>
    <property type="match status" value="1"/>
</dbReference>
<evidence type="ECO:0000256" key="2">
    <source>
        <dbReference type="ARBA" id="ARBA00023002"/>
    </source>
</evidence>
<dbReference type="PANTHER" id="PTHR11699">
    <property type="entry name" value="ALDEHYDE DEHYDROGENASE-RELATED"/>
    <property type="match status" value="1"/>
</dbReference>
<evidence type="ECO:0000256" key="1">
    <source>
        <dbReference type="ARBA" id="ARBA00009986"/>
    </source>
</evidence>
<evidence type="ECO:0000259" key="5">
    <source>
        <dbReference type="Pfam" id="PF00171"/>
    </source>
</evidence>
<dbReference type="InterPro" id="IPR016162">
    <property type="entry name" value="Ald_DH_N"/>
</dbReference>
<dbReference type="Gene3D" id="3.40.309.10">
    <property type="entry name" value="Aldehyde Dehydrogenase, Chain A, domain 2"/>
    <property type="match status" value="1"/>
</dbReference>
<comment type="similarity">
    <text evidence="1 4">Belongs to the aldehyde dehydrogenase family.</text>
</comment>
<keyword evidence="2 4" id="KW-0560">Oxidoreductase</keyword>
<feature type="domain" description="Aldehyde dehydrogenase" evidence="5">
    <location>
        <begin position="47"/>
        <end position="510"/>
    </location>
</feature>
<dbReference type="Pfam" id="PF00171">
    <property type="entry name" value="Aldedh"/>
    <property type="match status" value="1"/>
</dbReference>
<protein>
    <submittedName>
        <fullName evidence="6">Aldehyde dehydrogenase</fullName>
    </submittedName>
</protein>
<sequence length="516" mass="54683">MSTPTQPVETPRPTVPELLARSHGQWLEAASRLEFETRPYIDGGYRDARSGATFATVSPRDGSVLAQVHAGNADDVDDAVRAARTAFEDGRWRLLDPKQRKAVLLRWAELVLADAETLALLDTLEMGKPITESVRIDVVKTAETIAWYAEALDKTYDEVAPAPHGALALITREPLGVVGAVVPWNYALLITSWKLAPALATGNSVVLKPAEQTSLAALRLAELATEAGLPDGVLNVVPGLGETAGQALGRHRDVDKIAFTGSPEVGRLFQVYAGESNGKQVALEAGGKSAQLVLPDADLTAAASAISWGIFYNAGQTCNAGSRVVVHESVRERLLAEIAKVTEETFSLGDPLDPATVMGPLVDEGQLETVLGHIARGQRDGARLVRGGARVLAETGGYHVEPTVLADVDNGSPLGQEEIFGPVLAVVAYDGDVDEGVRIANDSAYGLAASVWTRDIGTAHRAARALRAGTVWVNTFDASDVITPFGGIKASGAGRDKSLHALDGYTWLKTTWIDLT</sequence>
<dbReference type="PROSITE" id="PS00687">
    <property type="entry name" value="ALDEHYDE_DEHYDR_GLU"/>
    <property type="match status" value="1"/>
</dbReference>
<name>A0A931FEQ8_9ACTN</name>
<evidence type="ECO:0000313" key="6">
    <source>
        <dbReference type="EMBL" id="MBF9072047.1"/>
    </source>
</evidence>